<dbReference type="InterPro" id="IPR050953">
    <property type="entry name" value="N4_N6_ade-DNA_methylase"/>
</dbReference>
<dbReference type="PROSITE" id="PS00092">
    <property type="entry name" value="N6_MTASE"/>
    <property type="match status" value="1"/>
</dbReference>
<dbReference type="SUPFAM" id="SSF53335">
    <property type="entry name" value="S-adenosyl-L-methionine-dependent methyltransferases"/>
    <property type="match status" value="1"/>
</dbReference>
<keyword evidence="11" id="KW-1185">Reference proteome</keyword>
<dbReference type="PRINTS" id="PR00507">
    <property type="entry name" value="N12N6MTFRASE"/>
</dbReference>
<dbReference type="Gene3D" id="3.90.220.10">
    <property type="entry name" value="Adenine-n6-DNA-methyltransferase Taqi, Chain A, domain 2"/>
    <property type="match status" value="1"/>
</dbReference>
<evidence type="ECO:0000256" key="1">
    <source>
        <dbReference type="ARBA" id="ARBA00011900"/>
    </source>
</evidence>
<protein>
    <recommendedName>
        <fullName evidence="1">site-specific DNA-methyltransferase (adenine-specific)</fullName>
        <ecNumber evidence="1">2.1.1.72</ecNumber>
    </recommendedName>
</protein>
<evidence type="ECO:0000256" key="6">
    <source>
        <dbReference type="ARBA" id="ARBA00023125"/>
    </source>
</evidence>
<dbReference type="Pfam" id="PF12950">
    <property type="entry name" value="TaqI_C"/>
    <property type="match status" value="1"/>
</dbReference>
<dbReference type="Gene3D" id="3.40.50.150">
    <property type="entry name" value="Vaccinia Virus protein VP39"/>
    <property type="match status" value="1"/>
</dbReference>
<dbReference type="PANTHER" id="PTHR33841:SF6">
    <property type="entry name" value="TYPE II METHYLTRANSFERASE M.HINDII"/>
    <property type="match status" value="1"/>
</dbReference>
<dbReference type="InterPro" id="IPR029063">
    <property type="entry name" value="SAM-dependent_MTases_sf"/>
</dbReference>
<feature type="domain" description="TaqI-like C-terminal specificity" evidence="9">
    <location>
        <begin position="341"/>
        <end position="451"/>
    </location>
</feature>
<dbReference type="InterPro" id="IPR002052">
    <property type="entry name" value="DNA_methylase_N6_adenine_CS"/>
</dbReference>
<dbReference type="EMBL" id="CP155571">
    <property type="protein sequence ID" value="XFO70259.1"/>
    <property type="molecule type" value="Genomic_DNA"/>
</dbReference>
<dbReference type="InterPro" id="IPR023135">
    <property type="entry name" value="N6_DNA_MeTrfase_TaqI_C"/>
</dbReference>
<comment type="catalytic activity">
    <reaction evidence="7">
        <text>a 2'-deoxyadenosine in DNA + S-adenosyl-L-methionine = an N(6)-methyl-2'-deoxyadenosine in DNA + S-adenosyl-L-homocysteine + H(+)</text>
        <dbReference type="Rhea" id="RHEA:15197"/>
        <dbReference type="Rhea" id="RHEA-COMP:12418"/>
        <dbReference type="Rhea" id="RHEA-COMP:12419"/>
        <dbReference type="ChEBI" id="CHEBI:15378"/>
        <dbReference type="ChEBI" id="CHEBI:57856"/>
        <dbReference type="ChEBI" id="CHEBI:59789"/>
        <dbReference type="ChEBI" id="CHEBI:90615"/>
        <dbReference type="ChEBI" id="CHEBI:90616"/>
        <dbReference type="EC" id="2.1.1.72"/>
    </reaction>
</comment>
<evidence type="ECO:0000256" key="5">
    <source>
        <dbReference type="ARBA" id="ARBA00022747"/>
    </source>
</evidence>
<evidence type="ECO:0000313" key="11">
    <source>
        <dbReference type="Proteomes" id="UP000216052"/>
    </source>
</evidence>
<keyword evidence="5" id="KW-0680">Restriction system</keyword>
<organism evidence="10 11">
    <name type="scientific">Sporomusa acidovorans (strain ATCC 49682 / DSM 3132 / Mol)</name>
    <dbReference type="NCBI Taxonomy" id="1123286"/>
    <lineage>
        <taxon>Bacteria</taxon>
        <taxon>Bacillati</taxon>
        <taxon>Bacillota</taxon>
        <taxon>Negativicutes</taxon>
        <taxon>Selenomonadales</taxon>
        <taxon>Sporomusaceae</taxon>
        <taxon>Sporomusa</taxon>
    </lineage>
</organism>
<evidence type="ECO:0000256" key="3">
    <source>
        <dbReference type="ARBA" id="ARBA00022679"/>
    </source>
</evidence>
<evidence type="ECO:0000313" key="10">
    <source>
        <dbReference type="EMBL" id="XFO70259.1"/>
    </source>
</evidence>
<dbReference type="EC" id="2.1.1.72" evidence="1"/>
<name>A0ABZ3IWP9_SPOA4</name>
<dbReference type="Pfam" id="PF07669">
    <property type="entry name" value="Eco57I"/>
    <property type="match status" value="1"/>
</dbReference>
<feature type="domain" description="Type II methyltransferase M.TaqI-like" evidence="8">
    <location>
        <begin position="57"/>
        <end position="223"/>
    </location>
</feature>
<keyword evidence="6" id="KW-0238">DNA-binding</keyword>
<keyword evidence="4" id="KW-0949">S-adenosyl-L-methionine</keyword>
<gene>
    <name evidence="10" type="ORF">SPACI_002470</name>
</gene>
<sequence>MVAAYDMLLNKFSENLSELQVRYADQYYRMQTDLGEYALKGSAYWCRENLHYHILRHCLYGADLDAGAVSIARERLWEKGEMQEPVATNLVICDSLIKWEKIPEESDGRNDSNGIKLAEFWNRKYDCVIGNPPYVSFGLNRVGKVPAAQSDYLRVNYPQSAQYKLSYYALFFERGISALKPGGYLGFITPDSYLLGRYYSKVRAFILDSCRICELALMSDPVFHGVVVGIPAIAILQKKSGVSASAAGVVAVKKINKAEGLLAVYQYPQDYFSRQVYSRFRLFFNEKDKEIIDKLDQTSCQFGDIAKIRTGMRSLTVQADIKSKSKQSDTWHAGLTSSAQVLPFTLSYQGDWLDVNPAKLNKGGWDKEVMAGRKILLRQTGDRLVAAVDQAGYYHLNNIHSLTVCTTEFSLEYLVAILNSRLMNFYYQTVTLEKGRSLAQVDIEMVEKLPLMIDWRKAQAVTALARQLAELGGYESTEEGRRLFHQLNKEVYAIYGLAADDVLYIEQRML</sequence>
<evidence type="ECO:0000256" key="2">
    <source>
        <dbReference type="ARBA" id="ARBA00022603"/>
    </source>
</evidence>
<keyword evidence="3" id="KW-0808">Transferase</keyword>
<accession>A0ABZ3IWP9</accession>
<dbReference type="InterPro" id="IPR025931">
    <property type="entry name" value="TaqI_C"/>
</dbReference>
<proteinExistence type="predicted"/>
<reference evidence="10" key="1">
    <citation type="submission" date="2024-05" db="EMBL/GenBank/DDBJ databases">
        <title>Isolation and characterization of Sporomusa carbonis sp. nov., a carboxydotrophic hydrogenogen in the genus of Sporomusa isolated from a charcoal burning pile.</title>
        <authorList>
            <person name="Boeer T."/>
            <person name="Rosenbaum F."/>
            <person name="Eysell L."/>
            <person name="Mueller V."/>
            <person name="Daniel R."/>
            <person name="Poehlein A."/>
        </authorList>
    </citation>
    <scope>NUCLEOTIDE SEQUENCE [LARGE SCALE GENOMIC DNA]</scope>
    <source>
        <strain evidence="10">DSM 3132</strain>
    </source>
</reference>
<dbReference type="Proteomes" id="UP000216052">
    <property type="component" value="Chromosome"/>
</dbReference>
<keyword evidence="2" id="KW-0489">Methyltransferase</keyword>
<evidence type="ECO:0000259" key="8">
    <source>
        <dbReference type="Pfam" id="PF07669"/>
    </source>
</evidence>
<evidence type="ECO:0000256" key="7">
    <source>
        <dbReference type="ARBA" id="ARBA00047942"/>
    </source>
</evidence>
<dbReference type="InterPro" id="IPR011639">
    <property type="entry name" value="MethylTrfase_TaqI-like_dom"/>
</dbReference>
<evidence type="ECO:0000259" key="9">
    <source>
        <dbReference type="Pfam" id="PF12950"/>
    </source>
</evidence>
<evidence type="ECO:0000256" key="4">
    <source>
        <dbReference type="ARBA" id="ARBA00022691"/>
    </source>
</evidence>
<dbReference type="PANTHER" id="PTHR33841">
    <property type="entry name" value="DNA METHYLTRANSFERASE YEEA-RELATED"/>
    <property type="match status" value="1"/>
</dbReference>